<organism evidence="1">
    <name type="scientific">Rhizophora mucronata</name>
    <name type="common">Asiatic mangrove</name>
    <dbReference type="NCBI Taxonomy" id="61149"/>
    <lineage>
        <taxon>Eukaryota</taxon>
        <taxon>Viridiplantae</taxon>
        <taxon>Streptophyta</taxon>
        <taxon>Embryophyta</taxon>
        <taxon>Tracheophyta</taxon>
        <taxon>Spermatophyta</taxon>
        <taxon>Magnoliopsida</taxon>
        <taxon>eudicotyledons</taxon>
        <taxon>Gunneridae</taxon>
        <taxon>Pentapetalae</taxon>
        <taxon>rosids</taxon>
        <taxon>fabids</taxon>
        <taxon>Malpighiales</taxon>
        <taxon>Rhizophoraceae</taxon>
        <taxon>Rhizophora</taxon>
    </lineage>
</organism>
<reference evidence="1" key="1">
    <citation type="submission" date="2018-02" db="EMBL/GenBank/DDBJ databases">
        <title>Rhizophora mucronata_Transcriptome.</title>
        <authorList>
            <person name="Meera S.P."/>
            <person name="Sreeshan A."/>
            <person name="Augustine A."/>
        </authorList>
    </citation>
    <scope>NUCLEOTIDE SEQUENCE</scope>
    <source>
        <tissue evidence="1">Leaf</tissue>
    </source>
</reference>
<proteinExistence type="predicted"/>
<protein>
    <submittedName>
        <fullName evidence="1">Uncharacterized protein</fullName>
    </submittedName>
</protein>
<name>A0A2P2N3C8_RHIMU</name>
<dbReference type="AlphaFoldDB" id="A0A2P2N3C8"/>
<dbReference type="EMBL" id="GGEC01056499">
    <property type="protein sequence ID" value="MBX36983.1"/>
    <property type="molecule type" value="Transcribed_RNA"/>
</dbReference>
<evidence type="ECO:0000313" key="1">
    <source>
        <dbReference type="EMBL" id="MBX36983.1"/>
    </source>
</evidence>
<accession>A0A2P2N3C8</accession>
<sequence>MYKDQFSTQEKINRIQIVYTIETCLKQLEMLWHYHVSRNSNSCQPNQPSDYISIIAHRSCSKRTLLLVCIHNNTKNQKKQ</sequence>